<dbReference type="Proteomes" id="UP001152799">
    <property type="component" value="Unassembled WGS sequence"/>
</dbReference>
<dbReference type="OrthoDB" id="6762635at2759"/>
<organism evidence="1 2">
    <name type="scientific">Ceutorhynchus assimilis</name>
    <name type="common">cabbage seed weevil</name>
    <dbReference type="NCBI Taxonomy" id="467358"/>
    <lineage>
        <taxon>Eukaryota</taxon>
        <taxon>Metazoa</taxon>
        <taxon>Ecdysozoa</taxon>
        <taxon>Arthropoda</taxon>
        <taxon>Hexapoda</taxon>
        <taxon>Insecta</taxon>
        <taxon>Pterygota</taxon>
        <taxon>Neoptera</taxon>
        <taxon>Endopterygota</taxon>
        <taxon>Coleoptera</taxon>
        <taxon>Polyphaga</taxon>
        <taxon>Cucujiformia</taxon>
        <taxon>Curculionidae</taxon>
        <taxon>Ceutorhynchinae</taxon>
        <taxon>Ceutorhynchus</taxon>
    </lineage>
</organism>
<protein>
    <submittedName>
        <fullName evidence="1">Uncharacterized protein</fullName>
    </submittedName>
</protein>
<comment type="caution">
    <text evidence="1">The sequence shown here is derived from an EMBL/GenBank/DDBJ whole genome shotgun (WGS) entry which is preliminary data.</text>
</comment>
<dbReference type="EMBL" id="CAKJTU040000003">
    <property type="protein sequence ID" value="CAH1183040.1"/>
    <property type="molecule type" value="Genomic_DNA"/>
</dbReference>
<gene>
    <name evidence="1" type="ORF">CEUTPL_LOCUS14537</name>
</gene>
<name>A0A9P0DYT4_9CUCU</name>
<accession>A0A9P0DYT4</accession>
<sequence length="216" mass="24976">MAFFSVNHLLDYELDYELAVRCVETVRNVTDKRKMLTKLLRKERNANDPGSQVHFEEYDYDFRTEEAAINKSILSITDLIIDFEGTESDSSYTRVKSRLIQLTGNPNPLRLSSHSLGTKVVCSDHFEKDCYLAEQSKLLRLDASPNRFDCHKSPNDHLKILTPKRTYAIKRKINLDLEDLPNRRKLFHEESDVVSPSRCSITTSPIQQWSVEPLSI</sequence>
<dbReference type="AlphaFoldDB" id="A0A9P0DYT4"/>
<evidence type="ECO:0000313" key="1">
    <source>
        <dbReference type="EMBL" id="CAH1183040.1"/>
    </source>
</evidence>
<reference evidence="1" key="1">
    <citation type="submission" date="2022-01" db="EMBL/GenBank/DDBJ databases">
        <authorList>
            <person name="King R."/>
        </authorList>
    </citation>
    <scope>NUCLEOTIDE SEQUENCE</scope>
</reference>
<proteinExistence type="predicted"/>
<keyword evidence="2" id="KW-1185">Reference proteome</keyword>
<evidence type="ECO:0000313" key="2">
    <source>
        <dbReference type="Proteomes" id="UP001152799"/>
    </source>
</evidence>